<feature type="non-terminal residue" evidence="2">
    <location>
        <position position="1"/>
    </location>
</feature>
<dbReference type="Proteomes" id="UP001189429">
    <property type="component" value="Unassembled WGS sequence"/>
</dbReference>
<proteinExistence type="predicted"/>
<organism evidence="2 3">
    <name type="scientific">Prorocentrum cordatum</name>
    <dbReference type="NCBI Taxonomy" id="2364126"/>
    <lineage>
        <taxon>Eukaryota</taxon>
        <taxon>Sar</taxon>
        <taxon>Alveolata</taxon>
        <taxon>Dinophyceae</taxon>
        <taxon>Prorocentrales</taxon>
        <taxon>Prorocentraceae</taxon>
        <taxon>Prorocentrum</taxon>
    </lineage>
</organism>
<reference evidence="2" key="1">
    <citation type="submission" date="2023-10" db="EMBL/GenBank/DDBJ databases">
        <authorList>
            <person name="Chen Y."/>
            <person name="Shah S."/>
            <person name="Dougan E. K."/>
            <person name="Thang M."/>
            <person name="Chan C."/>
        </authorList>
    </citation>
    <scope>NUCLEOTIDE SEQUENCE [LARGE SCALE GENOMIC DNA]</scope>
</reference>
<evidence type="ECO:0000256" key="1">
    <source>
        <dbReference type="SAM" id="MobiDB-lite"/>
    </source>
</evidence>
<evidence type="ECO:0000313" key="2">
    <source>
        <dbReference type="EMBL" id="CAK0897300.1"/>
    </source>
</evidence>
<evidence type="ECO:0000313" key="3">
    <source>
        <dbReference type="Proteomes" id="UP001189429"/>
    </source>
</evidence>
<keyword evidence="3" id="KW-1185">Reference proteome</keyword>
<protein>
    <submittedName>
        <fullName evidence="2">Uncharacterized protein</fullName>
    </submittedName>
</protein>
<comment type="caution">
    <text evidence="2">The sequence shown here is derived from an EMBL/GenBank/DDBJ whole genome shotgun (WGS) entry which is preliminary data.</text>
</comment>
<sequence length="243" mass="25437">ATPGNPGSSSGGAVEELAQAIHQVIDQSKVTSDSRLKHTVRSIAEITGSAGGPDIVEDSPAFKKLKTDMLALQTEQKSQRGTLVALQQTVENTSGDIKDMKMTLAAALAAPSRAGNPGHHQQGSGGGAQPEARANGEPLFQPEVDAALHSAAAGVLGISADRREMAELGANIGDGAMGFEPWWTSVMKFKTQQQWDAKLQNLSQGAIAPGTATTKEAVGAILYNHVNKDGTWSQHPLWTPART</sequence>
<accession>A0ABN9XCT9</accession>
<dbReference type="EMBL" id="CAUYUJ010020312">
    <property type="protein sequence ID" value="CAK0897300.1"/>
    <property type="molecule type" value="Genomic_DNA"/>
</dbReference>
<feature type="region of interest" description="Disordered" evidence="1">
    <location>
        <begin position="111"/>
        <end position="135"/>
    </location>
</feature>
<gene>
    <name evidence="2" type="ORF">PCOR1329_LOCUS75530</name>
</gene>
<name>A0ABN9XCT9_9DINO</name>